<sequence length="198" mass="21799">MKKTLLTLTTGLMAAGLLTGCGTANNNDGTRTGMKNVGYYTNHGTPRYRNPVNNNYNAANYPTENVRENINKQRVNNKTIAYDTELSRRIASHVTRLSGVKDASVLVNGNTVIVGVTPKANVRNTQTLDEQVRTVAKGFARDKQIRVVTDRNIVRRIANVNARMDNGTAGTREIRSDIQGIINDIANAAKRPFQNNAR</sequence>
<dbReference type="Proteomes" id="UP001596022">
    <property type="component" value="Unassembled WGS sequence"/>
</dbReference>
<keyword evidence="2" id="KW-0449">Lipoprotein</keyword>
<reference evidence="3" key="1">
    <citation type="journal article" date="2019" name="Int. J. Syst. Evol. Microbiol.">
        <title>The Global Catalogue of Microorganisms (GCM) 10K type strain sequencing project: providing services to taxonomists for standard genome sequencing and annotation.</title>
        <authorList>
            <consortium name="The Broad Institute Genomics Platform"/>
            <consortium name="The Broad Institute Genome Sequencing Center for Infectious Disease"/>
            <person name="Wu L."/>
            <person name="Ma J."/>
        </authorList>
    </citation>
    <scope>NUCLEOTIDE SEQUENCE [LARGE SCALE GENOMIC DNA]</scope>
    <source>
        <strain evidence="3">CGMCC 1.16306</strain>
    </source>
</reference>
<gene>
    <name evidence="2" type="ORF">ACFO4N_05260</name>
</gene>
<dbReference type="PROSITE" id="PS51257">
    <property type="entry name" value="PROKAR_LIPOPROTEIN"/>
    <property type="match status" value="1"/>
</dbReference>
<organism evidence="2 3">
    <name type="scientific">Camelliibacillus cellulosilyticus</name>
    <dbReference type="NCBI Taxonomy" id="2174486"/>
    <lineage>
        <taxon>Bacteria</taxon>
        <taxon>Bacillati</taxon>
        <taxon>Bacillota</taxon>
        <taxon>Bacilli</taxon>
        <taxon>Bacillales</taxon>
        <taxon>Sporolactobacillaceae</taxon>
        <taxon>Camelliibacillus</taxon>
    </lineage>
</organism>
<dbReference type="InterPro" id="IPR019076">
    <property type="entry name" value="Spore_lipoprot_YhcN/YlaJ-like"/>
</dbReference>
<evidence type="ECO:0000313" key="2">
    <source>
        <dbReference type="EMBL" id="MFC4618135.1"/>
    </source>
</evidence>
<dbReference type="Pfam" id="PF09580">
    <property type="entry name" value="Spore_YhcN_YlaJ"/>
    <property type="match status" value="1"/>
</dbReference>
<evidence type="ECO:0000256" key="1">
    <source>
        <dbReference type="SAM" id="SignalP"/>
    </source>
</evidence>
<keyword evidence="3" id="KW-1185">Reference proteome</keyword>
<feature type="chain" id="PRO_5045731307" evidence="1">
    <location>
        <begin position="27"/>
        <end position="198"/>
    </location>
</feature>
<keyword evidence="1" id="KW-0732">Signal</keyword>
<dbReference type="RefSeq" id="WP_376845138.1">
    <property type="nucleotide sequence ID" value="NZ_JBHSFW010000001.1"/>
</dbReference>
<evidence type="ECO:0000313" key="3">
    <source>
        <dbReference type="Proteomes" id="UP001596022"/>
    </source>
</evidence>
<name>A0ABV9GLM3_9BACL</name>
<accession>A0ABV9GLM3</accession>
<protein>
    <submittedName>
        <fullName evidence="2">YhcN/YlaJ family sporulation lipoprotein</fullName>
    </submittedName>
</protein>
<feature type="signal peptide" evidence="1">
    <location>
        <begin position="1"/>
        <end position="26"/>
    </location>
</feature>
<comment type="caution">
    <text evidence="2">The sequence shown here is derived from an EMBL/GenBank/DDBJ whole genome shotgun (WGS) entry which is preliminary data.</text>
</comment>
<proteinExistence type="predicted"/>
<dbReference type="EMBL" id="JBHSFW010000001">
    <property type="protein sequence ID" value="MFC4618135.1"/>
    <property type="molecule type" value="Genomic_DNA"/>
</dbReference>